<protein>
    <submittedName>
        <fullName evidence="1">Uncharacterized protein</fullName>
    </submittedName>
</protein>
<sequence length="99" mass="10840">MPSAPSATETADGVGDRLLTFSYLGWWFSCAAQQVDDHTFRPVVFCRAYGGGDVEGPEHRLPPDTDNVAYGSEAEALRHAEQQAIRWAHDRSGDGQGQF</sequence>
<reference evidence="1 2" key="1">
    <citation type="submission" date="2019-10" db="EMBL/GenBank/DDBJ databases">
        <title>Complete genome sequence of Variovorax paradoxus 5C-2.</title>
        <authorList>
            <person name="Gogoleva N.E."/>
            <person name="Balkin A.S."/>
        </authorList>
    </citation>
    <scope>NUCLEOTIDE SEQUENCE [LARGE SCALE GENOMIC DNA]</scope>
    <source>
        <strain evidence="1 2">5C-2</strain>
    </source>
</reference>
<dbReference type="AlphaFoldDB" id="A0A5Q0MDT5"/>
<dbReference type="EMBL" id="CP045644">
    <property type="protein sequence ID" value="QFZ87463.1"/>
    <property type="molecule type" value="Genomic_DNA"/>
</dbReference>
<evidence type="ECO:0000313" key="1">
    <source>
        <dbReference type="EMBL" id="QFZ87463.1"/>
    </source>
</evidence>
<proteinExistence type="predicted"/>
<organism evidence="1 2">
    <name type="scientific">Variovorax paradoxus</name>
    <dbReference type="NCBI Taxonomy" id="34073"/>
    <lineage>
        <taxon>Bacteria</taxon>
        <taxon>Pseudomonadati</taxon>
        <taxon>Pseudomonadota</taxon>
        <taxon>Betaproteobacteria</taxon>
        <taxon>Burkholderiales</taxon>
        <taxon>Comamonadaceae</taxon>
        <taxon>Variovorax</taxon>
    </lineage>
</organism>
<gene>
    <name evidence="1" type="ORF">GFK26_03230</name>
</gene>
<evidence type="ECO:0000313" key="2">
    <source>
        <dbReference type="Proteomes" id="UP000326780"/>
    </source>
</evidence>
<name>A0A5Q0MDT5_VARPD</name>
<dbReference type="Proteomes" id="UP000326780">
    <property type="component" value="Chromosome"/>
</dbReference>
<accession>A0A5Q0MDT5</accession>